<organism evidence="2 3">
    <name type="scientific">Kingdonia uniflora</name>
    <dbReference type="NCBI Taxonomy" id="39325"/>
    <lineage>
        <taxon>Eukaryota</taxon>
        <taxon>Viridiplantae</taxon>
        <taxon>Streptophyta</taxon>
        <taxon>Embryophyta</taxon>
        <taxon>Tracheophyta</taxon>
        <taxon>Spermatophyta</taxon>
        <taxon>Magnoliopsida</taxon>
        <taxon>Ranunculales</taxon>
        <taxon>Circaeasteraceae</taxon>
        <taxon>Kingdonia</taxon>
    </lineage>
</organism>
<accession>A0A7J7LXN3</accession>
<reference evidence="2 3" key="1">
    <citation type="journal article" date="2020" name="IScience">
        <title>Genome Sequencing of the Endangered Kingdonia uniflora (Circaeasteraceae, Ranunculales) Reveals Potential Mechanisms of Evolutionary Specialization.</title>
        <authorList>
            <person name="Sun Y."/>
            <person name="Deng T."/>
            <person name="Zhang A."/>
            <person name="Moore M.J."/>
            <person name="Landis J.B."/>
            <person name="Lin N."/>
            <person name="Zhang H."/>
            <person name="Zhang X."/>
            <person name="Huang J."/>
            <person name="Zhang X."/>
            <person name="Sun H."/>
            <person name="Wang H."/>
        </authorList>
    </citation>
    <scope>NUCLEOTIDE SEQUENCE [LARGE SCALE GENOMIC DNA]</scope>
    <source>
        <strain evidence="2">TB1705</strain>
        <tissue evidence="2">Leaf</tissue>
    </source>
</reference>
<proteinExistence type="predicted"/>
<sequence>MVCARLALAESARDVQRIQELTDELATAHRYIDSIDDQLYLQDLHLRRESDMRVMPLPPGGGVRTRQRGSGPRTKGGGSGRSGSSQ</sequence>
<name>A0A7J7LXN3_9MAGN</name>
<evidence type="ECO:0000313" key="3">
    <source>
        <dbReference type="Proteomes" id="UP000541444"/>
    </source>
</evidence>
<gene>
    <name evidence="2" type="ORF">GIB67_009781</name>
</gene>
<feature type="region of interest" description="Disordered" evidence="1">
    <location>
        <begin position="49"/>
        <end position="86"/>
    </location>
</feature>
<dbReference type="AlphaFoldDB" id="A0A7J7LXN3"/>
<feature type="compositionally biased region" description="Gly residues" evidence="1">
    <location>
        <begin position="74"/>
        <end position="86"/>
    </location>
</feature>
<evidence type="ECO:0000313" key="2">
    <source>
        <dbReference type="EMBL" id="KAF6147298.1"/>
    </source>
</evidence>
<keyword evidence="3" id="KW-1185">Reference proteome</keyword>
<protein>
    <submittedName>
        <fullName evidence="2">Uncharacterized protein</fullName>
    </submittedName>
</protein>
<dbReference type="Proteomes" id="UP000541444">
    <property type="component" value="Unassembled WGS sequence"/>
</dbReference>
<comment type="caution">
    <text evidence="2">The sequence shown here is derived from an EMBL/GenBank/DDBJ whole genome shotgun (WGS) entry which is preliminary data.</text>
</comment>
<evidence type="ECO:0000256" key="1">
    <source>
        <dbReference type="SAM" id="MobiDB-lite"/>
    </source>
</evidence>
<dbReference type="EMBL" id="JACGCM010001927">
    <property type="protein sequence ID" value="KAF6147298.1"/>
    <property type="molecule type" value="Genomic_DNA"/>
</dbReference>